<name>A0ABW0QA31_9BURK</name>
<proteinExistence type="predicted"/>
<evidence type="ECO:0000256" key="2">
    <source>
        <dbReference type="SAM" id="Phobius"/>
    </source>
</evidence>
<organism evidence="3 4">
    <name type="scientific">Polaromonas jejuensis</name>
    <dbReference type="NCBI Taxonomy" id="457502"/>
    <lineage>
        <taxon>Bacteria</taxon>
        <taxon>Pseudomonadati</taxon>
        <taxon>Pseudomonadota</taxon>
        <taxon>Betaproteobacteria</taxon>
        <taxon>Burkholderiales</taxon>
        <taxon>Comamonadaceae</taxon>
        <taxon>Polaromonas</taxon>
    </lineage>
</organism>
<keyword evidence="2" id="KW-1133">Transmembrane helix</keyword>
<sequence length="60" mass="6761">MNLDSDLLRALCALAMLGLPFGVAWWIAGRDVKPKRRRGDEPTLDDPKEATPVVPFRRDL</sequence>
<reference evidence="4" key="1">
    <citation type="journal article" date="2019" name="Int. J. Syst. Evol. Microbiol.">
        <title>The Global Catalogue of Microorganisms (GCM) 10K type strain sequencing project: providing services to taxonomists for standard genome sequencing and annotation.</title>
        <authorList>
            <consortium name="The Broad Institute Genomics Platform"/>
            <consortium name="The Broad Institute Genome Sequencing Center for Infectious Disease"/>
            <person name="Wu L."/>
            <person name="Ma J."/>
        </authorList>
    </citation>
    <scope>NUCLEOTIDE SEQUENCE [LARGE SCALE GENOMIC DNA]</scope>
    <source>
        <strain evidence="4">CGMCC 4.7277</strain>
    </source>
</reference>
<keyword evidence="2" id="KW-0472">Membrane</keyword>
<gene>
    <name evidence="3" type="ORF">ACFPP7_11885</name>
</gene>
<protein>
    <submittedName>
        <fullName evidence="3">Uncharacterized protein</fullName>
    </submittedName>
</protein>
<comment type="caution">
    <text evidence="3">The sequence shown here is derived from an EMBL/GenBank/DDBJ whole genome shotgun (WGS) entry which is preliminary data.</text>
</comment>
<evidence type="ECO:0000313" key="3">
    <source>
        <dbReference type="EMBL" id="MFC5521610.1"/>
    </source>
</evidence>
<feature type="transmembrane region" description="Helical" evidence="2">
    <location>
        <begin position="6"/>
        <end position="28"/>
    </location>
</feature>
<keyword evidence="2" id="KW-0812">Transmembrane</keyword>
<evidence type="ECO:0000256" key="1">
    <source>
        <dbReference type="SAM" id="MobiDB-lite"/>
    </source>
</evidence>
<evidence type="ECO:0000313" key="4">
    <source>
        <dbReference type="Proteomes" id="UP001596084"/>
    </source>
</evidence>
<accession>A0ABW0QA31</accession>
<dbReference type="EMBL" id="JBHSMX010000018">
    <property type="protein sequence ID" value="MFC5521610.1"/>
    <property type="molecule type" value="Genomic_DNA"/>
</dbReference>
<feature type="region of interest" description="Disordered" evidence="1">
    <location>
        <begin position="35"/>
        <end position="60"/>
    </location>
</feature>
<feature type="compositionally biased region" description="Basic and acidic residues" evidence="1">
    <location>
        <begin position="38"/>
        <end position="49"/>
    </location>
</feature>
<keyword evidence="4" id="KW-1185">Reference proteome</keyword>
<dbReference type="RefSeq" id="WP_068834262.1">
    <property type="nucleotide sequence ID" value="NZ_JBHSMX010000018.1"/>
</dbReference>
<dbReference type="Proteomes" id="UP001596084">
    <property type="component" value="Unassembled WGS sequence"/>
</dbReference>